<evidence type="ECO:0000256" key="1">
    <source>
        <dbReference type="ARBA" id="ARBA00001823"/>
    </source>
</evidence>
<evidence type="ECO:0000256" key="2">
    <source>
        <dbReference type="ARBA" id="ARBA00012121"/>
    </source>
</evidence>
<reference evidence="11" key="2">
    <citation type="journal article" date="2019" name="Int. J. Syst. Evol. Microbiol.">
        <title>The Global Catalogue of Microorganisms (GCM) 10K type strain sequencing project: providing services to taxonomists for standard genome sequencing and annotation.</title>
        <authorList>
            <consortium name="The Broad Institute Genomics Platform"/>
            <consortium name="The Broad Institute Genome Sequencing Center for Infectious Disease"/>
            <person name="Wu L."/>
            <person name="Ma J."/>
        </authorList>
    </citation>
    <scope>NUCLEOTIDE SEQUENCE [LARGE SCALE GENOMIC DNA]</scope>
    <source>
        <strain evidence="11">CGMCC 1.15772</strain>
    </source>
</reference>
<comment type="function">
    <text evidence="6 7">Catalyzes the synthesis of activated sulfate.</text>
</comment>
<dbReference type="PANTHER" id="PTHR42700">
    <property type="entry name" value="SULFATE ADENYLYLTRANSFERASE"/>
    <property type="match status" value="1"/>
</dbReference>
<keyword evidence="3 6" id="KW-0808">Transferase</keyword>
<evidence type="ECO:0000259" key="8">
    <source>
        <dbReference type="Pfam" id="PF01583"/>
    </source>
</evidence>
<dbReference type="EMBL" id="JBHSWD010000006">
    <property type="protein sequence ID" value="MFC6593149.1"/>
    <property type="molecule type" value="Genomic_DNA"/>
</dbReference>
<feature type="binding site" evidence="6">
    <location>
        <begin position="17"/>
        <end position="24"/>
    </location>
    <ligand>
        <name>ATP</name>
        <dbReference type="ChEBI" id="CHEBI:30616"/>
    </ligand>
</feature>
<reference evidence="10" key="1">
    <citation type="journal article" date="2014" name="Int. J. Syst. Evol. Microbiol.">
        <title>Complete genome of a new Firmicutes species belonging to the dominant human colonic microbiota ('Ruminococcus bicirculans') reveals two chromosomes and a selective capacity to utilize plant glucans.</title>
        <authorList>
            <consortium name="NISC Comparative Sequencing Program"/>
            <person name="Wegmann U."/>
            <person name="Louis P."/>
            <person name="Goesmann A."/>
            <person name="Henrissat B."/>
            <person name="Duncan S.H."/>
            <person name="Flint H.J."/>
        </authorList>
    </citation>
    <scope>NUCLEOTIDE SEQUENCE</scope>
    <source>
        <strain evidence="10">NBRC 112440</strain>
    </source>
</reference>
<evidence type="ECO:0000313" key="11">
    <source>
        <dbReference type="Proteomes" id="UP001596297"/>
    </source>
</evidence>
<comment type="catalytic activity">
    <reaction evidence="1 6 7">
        <text>adenosine 5'-phosphosulfate + ATP = 3'-phosphoadenylyl sulfate + ADP + H(+)</text>
        <dbReference type="Rhea" id="RHEA:24152"/>
        <dbReference type="ChEBI" id="CHEBI:15378"/>
        <dbReference type="ChEBI" id="CHEBI:30616"/>
        <dbReference type="ChEBI" id="CHEBI:58243"/>
        <dbReference type="ChEBI" id="CHEBI:58339"/>
        <dbReference type="ChEBI" id="CHEBI:456216"/>
        <dbReference type="EC" id="2.7.1.25"/>
    </reaction>
</comment>
<comment type="caution">
    <text evidence="6">Lacks conserved residue(s) required for the propagation of feature annotation.</text>
</comment>
<feature type="domain" description="APS kinase" evidence="8">
    <location>
        <begin position="12"/>
        <end position="155"/>
    </location>
</feature>
<dbReference type="CDD" id="cd02027">
    <property type="entry name" value="APSK"/>
    <property type="match status" value="1"/>
</dbReference>
<dbReference type="Pfam" id="PF01583">
    <property type="entry name" value="APS_kinase"/>
    <property type="match status" value="1"/>
</dbReference>
<comment type="similarity">
    <text evidence="6 7">Belongs to the APS kinase family.</text>
</comment>
<dbReference type="NCBIfam" id="NF003013">
    <property type="entry name" value="PRK03846.1"/>
    <property type="match status" value="1"/>
</dbReference>
<name>A0ABW1YGT6_9DEIO</name>
<evidence type="ECO:0000256" key="4">
    <source>
        <dbReference type="ARBA" id="ARBA00022741"/>
    </source>
</evidence>
<proteinExistence type="inferred from homology"/>
<evidence type="ECO:0000256" key="6">
    <source>
        <dbReference type="HAMAP-Rule" id="MF_00065"/>
    </source>
</evidence>
<dbReference type="NCBIfam" id="TIGR00455">
    <property type="entry name" value="apsK"/>
    <property type="match status" value="1"/>
</dbReference>
<protein>
    <recommendedName>
        <fullName evidence="2 6">Adenylyl-sulfate kinase</fullName>
        <ecNumber evidence="2 6">2.7.1.25</ecNumber>
    </recommendedName>
    <alternativeName>
        <fullName evidence="6">APS kinase</fullName>
    </alternativeName>
    <alternativeName>
        <fullName evidence="6">ATP adenosine-5'-phosphosulfate 3'-phosphotransferase</fullName>
    </alternativeName>
    <alternativeName>
        <fullName evidence="6">Adenosine-5'-phosphosulfate kinase</fullName>
    </alternativeName>
</protein>
<accession>A0ABW1YGT6</accession>
<dbReference type="SUPFAM" id="SSF52540">
    <property type="entry name" value="P-loop containing nucleoside triphosphate hydrolases"/>
    <property type="match status" value="1"/>
</dbReference>
<dbReference type="EC" id="2.7.1.25" evidence="2 6"/>
<keyword evidence="6 7" id="KW-0418">Kinase</keyword>
<evidence type="ECO:0000256" key="7">
    <source>
        <dbReference type="RuleBase" id="RU004347"/>
    </source>
</evidence>
<dbReference type="PANTHER" id="PTHR42700:SF1">
    <property type="entry name" value="SULFATE ADENYLYLTRANSFERASE"/>
    <property type="match status" value="1"/>
</dbReference>
<dbReference type="RefSeq" id="WP_380084222.1">
    <property type="nucleotide sequence ID" value="NZ_JBHSWD010000006.1"/>
</dbReference>
<evidence type="ECO:0000256" key="5">
    <source>
        <dbReference type="ARBA" id="ARBA00022840"/>
    </source>
</evidence>
<dbReference type="Proteomes" id="UP001596297">
    <property type="component" value="Unassembled WGS sequence"/>
</dbReference>
<keyword evidence="6" id="KW-0597">Phosphoprotein</keyword>
<evidence type="ECO:0000313" key="10">
    <source>
        <dbReference type="EMBL" id="MFC6593223.1"/>
    </source>
</evidence>
<gene>
    <name evidence="6 10" type="primary">cysC</name>
    <name evidence="9" type="ORF">ACFP81_14760</name>
    <name evidence="10" type="ORF">ACFP81_15170</name>
</gene>
<dbReference type="InterPro" id="IPR027417">
    <property type="entry name" value="P-loop_NTPase"/>
</dbReference>
<comment type="caution">
    <text evidence="10">The sequence shown here is derived from an EMBL/GenBank/DDBJ whole genome shotgun (WGS) entry which is preliminary data.</text>
</comment>
<keyword evidence="5 6" id="KW-0067">ATP-binding</keyword>
<dbReference type="InterPro" id="IPR059117">
    <property type="entry name" value="APS_kinase_dom"/>
</dbReference>
<dbReference type="GO" id="GO:0004020">
    <property type="term" value="F:adenylylsulfate kinase activity"/>
    <property type="evidence" value="ECO:0007669"/>
    <property type="project" value="UniProtKB-EC"/>
</dbReference>
<dbReference type="InterPro" id="IPR002891">
    <property type="entry name" value="APS"/>
</dbReference>
<dbReference type="InterPro" id="IPR050512">
    <property type="entry name" value="Sulf_AdTrans/APS_kinase"/>
</dbReference>
<dbReference type="HAMAP" id="MF_00065">
    <property type="entry name" value="Adenylyl_sulf_kinase"/>
    <property type="match status" value="1"/>
</dbReference>
<sequence length="177" mass="19200">MTRSNPPTLPPVLWLTGLSGAGKTTLARAVQQQLRARGEACEVLDGDEVRAEFWPELGFSEGDRAANIARLGALAARFRAQGVTVLVAAIAPYRHARQEVIARLDALEVWVDAPLDVLERRDPKGLYARARSGELPNFTGVSAPYEPPTAPALHLQTDQTGIEDCTAQLLRLLDAHT</sequence>
<keyword evidence="11" id="KW-1185">Reference proteome</keyword>
<organism evidence="10 11">
    <name type="scientific">Deinococcus lacus</name>
    <dbReference type="NCBI Taxonomy" id="392561"/>
    <lineage>
        <taxon>Bacteria</taxon>
        <taxon>Thermotogati</taxon>
        <taxon>Deinococcota</taxon>
        <taxon>Deinococci</taxon>
        <taxon>Deinococcales</taxon>
        <taxon>Deinococcaceae</taxon>
        <taxon>Deinococcus</taxon>
    </lineage>
</organism>
<evidence type="ECO:0000313" key="9">
    <source>
        <dbReference type="EMBL" id="MFC6593149.1"/>
    </source>
</evidence>
<keyword evidence="4 6" id="KW-0547">Nucleotide-binding</keyword>
<dbReference type="Gene3D" id="3.40.50.300">
    <property type="entry name" value="P-loop containing nucleotide triphosphate hydrolases"/>
    <property type="match status" value="1"/>
</dbReference>
<comment type="pathway">
    <text evidence="6 7">Sulfur metabolism; hydrogen sulfide biosynthesis; sulfite from sulfate: step 2/3.</text>
</comment>
<dbReference type="EMBL" id="JBHSWD010000006">
    <property type="protein sequence ID" value="MFC6593223.1"/>
    <property type="molecule type" value="Genomic_DNA"/>
</dbReference>
<reference evidence="10" key="3">
    <citation type="submission" date="2024-09" db="EMBL/GenBank/DDBJ databases">
        <authorList>
            <person name="Sun Q."/>
            <person name="Mori K."/>
        </authorList>
    </citation>
    <scope>NUCLEOTIDE SEQUENCE</scope>
    <source>
        <strain evidence="10">NBRC 112440</strain>
    </source>
</reference>
<evidence type="ECO:0000256" key="3">
    <source>
        <dbReference type="ARBA" id="ARBA00022679"/>
    </source>
</evidence>